<feature type="transmembrane region" description="Helical" evidence="1">
    <location>
        <begin position="79"/>
        <end position="97"/>
    </location>
</feature>
<accession>A0A1G7J8J0</accession>
<dbReference type="InterPro" id="IPR014535">
    <property type="entry name" value="Hpre_diP_synt_I"/>
</dbReference>
<dbReference type="EMBL" id="FNBU01000004">
    <property type="protein sequence ID" value="SDF21104.1"/>
    <property type="molecule type" value="Genomic_DNA"/>
</dbReference>
<dbReference type="OrthoDB" id="9799095at2"/>
<evidence type="ECO:0000313" key="3">
    <source>
        <dbReference type="Proteomes" id="UP000243333"/>
    </source>
</evidence>
<evidence type="ECO:0000256" key="1">
    <source>
        <dbReference type="SAM" id="Phobius"/>
    </source>
</evidence>
<name>A0A1G7J8J0_9FIRM</name>
<keyword evidence="1" id="KW-1133">Transmembrane helix</keyword>
<feature type="transmembrane region" description="Helical" evidence="1">
    <location>
        <begin position="134"/>
        <end position="156"/>
    </location>
</feature>
<dbReference type="InterPro" id="IPR010898">
    <property type="entry name" value="Hpre_diP_synth_I"/>
</dbReference>
<reference evidence="3" key="1">
    <citation type="submission" date="2016-10" db="EMBL/GenBank/DDBJ databases">
        <authorList>
            <person name="Varghese N."/>
            <person name="Submissions S."/>
        </authorList>
    </citation>
    <scope>NUCLEOTIDE SEQUENCE [LARGE SCALE GENOMIC DNA]</scope>
    <source>
        <strain evidence="3">DSM 23256</strain>
    </source>
</reference>
<dbReference type="STRING" id="1123285.SAMN05660235_00812"/>
<gene>
    <name evidence="2" type="ORF">SAMN05660235_00812</name>
</gene>
<feature type="transmembrane region" description="Helical" evidence="1">
    <location>
        <begin position="104"/>
        <end position="128"/>
    </location>
</feature>
<dbReference type="PIRSF" id="PIRSF027391">
    <property type="entry name" value="Hpre_diP_synt_I"/>
    <property type="match status" value="1"/>
</dbReference>
<evidence type="ECO:0000313" key="2">
    <source>
        <dbReference type="EMBL" id="SDF21104.1"/>
    </source>
</evidence>
<keyword evidence="3" id="KW-1185">Reference proteome</keyword>
<protein>
    <submittedName>
        <fullName evidence="2">Heptaprenyl diphosphate synthase</fullName>
    </submittedName>
</protein>
<dbReference type="Pfam" id="PF07456">
    <property type="entry name" value="Hpre_diP_synt_I"/>
    <property type="match status" value="1"/>
</dbReference>
<dbReference type="Gene3D" id="1.10.1760.20">
    <property type="match status" value="1"/>
</dbReference>
<organism evidence="2 3">
    <name type="scientific">Sporolituus thermophilus DSM 23256</name>
    <dbReference type="NCBI Taxonomy" id="1123285"/>
    <lineage>
        <taxon>Bacteria</taxon>
        <taxon>Bacillati</taxon>
        <taxon>Bacillota</taxon>
        <taxon>Negativicutes</taxon>
        <taxon>Selenomonadales</taxon>
        <taxon>Sporomusaceae</taxon>
        <taxon>Sporolituus</taxon>
    </lineage>
</organism>
<sequence>MHTRRMVLIALLTAVAGVLHAVEGWLPLPVAVPGAKLGLANIVSLVVLELFGWRAALLVGLLRVLLGTLLGGALLGPAFAMALSGAVVSTVVMAAALPRLCPPFSLVGISVMGAAVHNIAQMLIAAIVVASPGLLWYLPYLLLFAVPTGLMTGLTARHFLAKLPREFAVRKP</sequence>
<dbReference type="Proteomes" id="UP000243333">
    <property type="component" value="Unassembled WGS sequence"/>
</dbReference>
<keyword evidence="1" id="KW-0812">Transmembrane</keyword>
<proteinExistence type="predicted"/>
<dbReference type="AlphaFoldDB" id="A0A1G7J8J0"/>
<dbReference type="RefSeq" id="WP_093688344.1">
    <property type="nucleotide sequence ID" value="NZ_FNBU01000004.1"/>
</dbReference>
<keyword evidence="1" id="KW-0472">Membrane</keyword>